<evidence type="ECO:0000256" key="2">
    <source>
        <dbReference type="SAM" id="SignalP"/>
    </source>
</evidence>
<dbReference type="AlphaFoldDB" id="A0AAD1T4X2"/>
<proteinExistence type="predicted"/>
<evidence type="ECO:0000313" key="4">
    <source>
        <dbReference type="Proteomes" id="UP001295444"/>
    </source>
</evidence>
<sequence length="175" mass="19700">MISIRILKAMWLFLTMLIVYTIPSVSTDDQNKCYCSIPVYGDNLEIREADVRYSHKVDHKECPNLRSIGSNCNGCFHESKTLCVYCREKNDGECPIIFAEQGSGRVVPERHHLNHANGQNEYCASRLQFESSESQSGQENKNSGSKYSAGSKEQSASFLLVMAITVVTVLWIHCI</sequence>
<protein>
    <submittedName>
        <fullName evidence="3">Uncharacterized protein</fullName>
    </submittedName>
</protein>
<feature type="transmembrane region" description="Helical" evidence="1">
    <location>
        <begin position="156"/>
        <end position="174"/>
    </location>
</feature>
<keyword evidence="4" id="KW-1185">Reference proteome</keyword>
<evidence type="ECO:0000313" key="3">
    <source>
        <dbReference type="EMBL" id="CAH2318683.1"/>
    </source>
</evidence>
<organism evidence="3 4">
    <name type="scientific">Pelobates cultripes</name>
    <name type="common">Western spadefoot toad</name>
    <dbReference type="NCBI Taxonomy" id="61616"/>
    <lineage>
        <taxon>Eukaryota</taxon>
        <taxon>Metazoa</taxon>
        <taxon>Chordata</taxon>
        <taxon>Craniata</taxon>
        <taxon>Vertebrata</taxon>
        <taxon>Euteleostomi</taxon>
        <taxon>Amphibia</taxon>
        <taxon>Batrachia</taxon>
        <taxon>Anura</taxon>
        <taxon>Pelobatoidea</taxon>
        <taxon>Pelobatidae</taxon>
        <taxon>Pelobates</taxon>
    </lineage>
</organism>
<keyword evidence="1" id="KW-0812">Transmembrane</keyword>
<keyword evidence="1" id="KW-0472">Membrane</keyword>
<keyword evidence="1" id="KW-1133">Transmembrane helix</keyword>
<gene>
    <name evidence="3" type="ORF">PECUL_23A017279</name>
</gene>
<accession>A0AAD1T4X2</accession>
<feature type="signal peptide" evidence="2">
    <location>
        <begin position="1"/>
        <end position="27"/>
    </location>
</feature>
<feature type="chain" id="PRO_5041953769" evidence="2">
    <location>
        <begin position="28"/>
        <end position="175"/>
    </location>
</feature>
<reference evidence="3" key="1">
    <citation type="submission" date="2022-03" db="EMBL/GenBank/DDBJ databases">
        <authorList>
            <person name="Alioto T."/>
            <person name="Alioto T."/>
            <person name="Gomez Garrido J."/>
        </authorList>
    </citation>
    <scope>NUCLEOTIDE SEQUENCE</scope>
</reference>
<dbReference type="EMBL" id="OW240921">
    <property type="protein sequence ID" value="CAH2318683.1"/>
    <property type="molecule type" value="Genomic_DNA"/>
</dbReference>
<name>A0AAD1T4X2_PELCU</name>
<dbReference type="Proteomes" id="UP001295444">
    <property type="component" value="Chromosome 10"/>
</dbReference>
<evidence type="ECO:0000256" key="1">
    <source>
        <dbReference type="SAM" id="Phobius"/>
    </source>
</evidence>
<keyword evidence="2" id="KW-0732">Signal</keyword>